<dbReference type="AlphaFoldDB" id="A0A9D9EY24"/>
<dbReference type="Gene3D" id="2.40.160.60">
    <property type="entry name" value="Outer membrane protein transport protein (OMPP1/FadL/TodX)"/>
    <property type="match status" value="1"/>
</dbReference>
<evidence type="ECO:0000256" key="1">
    <source>
        <dbReference type="SAM" id="SignalP"/>
    </source>
</evidence>
<evidence type="ECO:0008006" key="4">
    <source>
        <dbReference type="Google" id="ProtNLM"/>
    </source>
</evidence>
<protein>
    <recommendedName>
        <fullName evidence="4">Outer membrane protein transport protein (OMPP1/FadL/TodX)</fullName>
    </recommendedName>
</protein>
<gene>
    <name evidence="2" type="ORF">IAC06_03705</name>
</gene>
<reference evidence="2" key="2">
    <citation type="journal article" date="2021" name="PeerJ">
        <title>Extensive microbial diversity within the chicken gut microbiome revealed by metagenomics and culture.</title>
        <authorList>
            <person name="Gilroy R."/>
            <person name="Ravi A."/>
            <person name="Getino M."/>
            <person name="Pursley I."/>
            <person name="Horton D.L."/>
            <person name="Alikhan N.F."/>
            <person name="Baker D."/>
            <person name="Gharbi K."/>
            <person name="Hall N."/>
            <person name="Watson M."/>
            <person name="Adriaenssens E.M."/>
            <person name="Foster-Nyarko E."/>
            <person name="Jarju S."/>
            <person name="Secka A."/>
            <person name="Antonio M."/>
            <person name="Oren A."/>
            <person name="Chaudhuri R.R."/>
            <person name="La Ragione R."/>
            <person name="Hildebrand F."/>
            <person name="Pallen M.J."/>
        </authorList>
    </citation>
    <scope>NUCLEOTIDE SEQUENCE</scope>
    <source>
        <strain evidence="2">B1-20833</strain>
    </source>
</reference>
<sequence>MKKTAITLLLIGMAVCAEAQTMYDALRFSENNYEGTARTMAMGNAFTALGGDLGSISINPAGSAVARYSQVTITPGVAISVNTSAGTSPDYFQRKYRTPMGRFSMPNIGFTINFDTYRSSGIKNWTLGFVVNRTNTYNDDLYARGLNSNTTFAGAMASFAQGIDVNDLVLTDSYDPYYDSSIPFDVILAYEAGIIDPLGGQDPDTGAEFTLPYDYAGVTENYYLSKEEDGSYRIDAIGLDGNTVEQVYSRRILGSKYDYVFNLGMNISDVVYFGANLGITSLTYSNEYYIREMSGGDASDYGAFQTKFRSLRYNNTYNVTGAGVYGKFGIIVTPWKGLRLGAAIQTPTAMSIRESYMTTAGVNTYSEMGNLEAETPDSKYDYDLTSPFRFNLGAAITLGNSLIISADYEMADYSRMKFHEAGTNDNTGFEPLNDDIRTLMGTSNMFRAGIEFKPVSSLAIRAGYGLTTSPERYYDSDDILRKAKANTNRFSCGLGYSSSGSFFADLAFQATRYQNEYIYPYDYYVIDGDNAIVDYSVDTPEILSKRWLFNVALTFGFRF</sequence>
<feature type="chain" id="PRO_5038694791" description="Outer membrane protein transport protein (OMPP1/FadL/TodX)" evidence="1">
    <location>
        <begin position="20"/>
        <end position="559"/>
    </location>
</feature>
<dbReference type="EMBL" id="JADIMI010000034">
    <property type="protein sequence ID" value="MBO8451974.1"/>
    <property type="molecule type" value="Genomic_DNA"/>
</dbReference>
<proteinExistence type="predicted"/>
<accession>A0A9D9EY24</accession>
<evidence type="ECO:0000313" key="3">
    <source>
        <dbReference type="Proteomes" id="UP000823661"/>
    </source>
</evidence>
<organism evidence="2 3">
    <name type="scientific">Candidatus Cryptobacteroides intestinavium</name>
    <dbReference type="NCBI Taxonomy" id="2840766"/>
    <lineage>
        <taxon>Bacteria</taxon>
        <taxon>Pseudomonadati</taxon>
        <taxon>Bacteroidota</taxon>
        <taxon>Bacteroidia</taxon>
        <taxon>Bacteroidales</taxon>
        <taxon>Candidatus Cryptobacteroides</taxon>
    </lineage>
</organism>
<evidence type="ECO:0000313" key="2">
    <source>
        <dbReference type="EMBL" id="MBO8451974.1"/>
    </source>
</evidence>
<name>A0A9D9EY24_9BACT</name>
<keyword evidence="1" id="KW-0732">Signal</keyword>
<comment type="caution">
    <text evidence="2">The sequence shown here is derived from an EMBL/GenBank/DDBJ whole genome shotgun (WGS) entry which is preliminary data.</text>
</comment>
<dbReference type="Proteomes" id="UP000823661">
    <property type="component" value="Unassembled WGS sequence"/>
</dbReference>
<feature type="signal peptide" evidence="1">
    <location>
        <begin position="1"/>
        <end position="19"/>
    </location>
</feature>
<reference evidence="2" key="1">
    <citation type="submission" date="2020-10" db="EMBL/GenBank/DDBJ databases">
        <authorList>
            <person name="Gilroy R."/>
        </authorList>
    </citation>
    <scope>NUCLEOTIDE SEQUENCE</scope>
    <source>
        <strain evidence="2">B1-20833</strain>
    </source>
</reference>